<organism evidence="4 5">
    <name type="scientific">Vagococcus fluvialis</name>
    <dbReference type="NCBI Taxonomy" id="2738"/>
    <lineage>
        <taxon>Bacteria</taxon>
        <taxon>Bacillati</taxon>
        <taxon>Bacillota</taxon>
        <taxon>Bacilli</taxon>
        <taxon>Lactobacillales</taxon>
        <taxon>Enterococcaceae</taxon>
        <taxon>Vagococcus</taxon>
    </lineage>
</organism>
<accession>A0A430A6M4</accession>
<feature type="transmembrane region" description="Helical" evidence="2">
    <location>
        <begin position="206"/>
        <end position="228"/>
    </location>
</feature>
<name>A0A430A6M4_9ENTE</name>
<reference evidence="4 5" key="1">
    <citation type="submission" date="2017-05" db="EMBL/GenBank/DDBJ databases">
        <title>Vagococcus spp. assemblies.</title>
        <authorList>
            <person name="Gulvik C.A."/>
        </authorList>
    </citation>
    <scope>NUCLEOTIDE SEQUENCE [LARGE SCALE GENOMIC DNA]</scope>
    <source>
        <strain evidence="4 5">NCFB 2497</strain>
    </source>
</reference>
<dbReference type="OrthoDB" id="9806054at2"/>
<dbReference type="PANTHER" id="PTHR30373:SF2">
    <property type="entry name" value="UPF0603 PROTEIN YGCG"/>
    <property type="match status" value="1"/>
</dbReference>
<evidence type="ECO:0000313" key="4">
    <source>
        <dbReference type="EMBL" id="RSU02668.1"/>
    </source>
</evidence>
<proteinExistence type="predicted"/>
<gene>
    <name evidence="4" type="ORF">CBF32_05210</name>
</gene>
<feature type="domain" description="TPM" evidence="3">
    <location>
        <begin position="60"/>
        <end position="179"/>
    </location>
</feature>
<comment type="caution">
    <text evidence="4">The sequence shown here is derived from an EMBL/GenBank/DDBJ whole genome shotgun (WGS) entry which is preliminary data.</text>
</comment>
<dbReference type="AlphaFoldDB" id="A0A430A6M4"/>
<dbReference type="Gene3D" id="3.10.310.50">
    <property type="match status" value="1"/>
</dbReference>
<evidence type="ECO:0000256" key="1">
    <source>
        <dbReference type="SAM" id="MobiDB-lite"/>
    </source>
</evidence>
<sequence>MNDSYCWNCCPSWLANSIRGVFAILIKKRHLLTYLLVLLGLSFLLPSSLVSAEENTSKRVYDEANLFTPKEINSFEKEINQIRETYKTDVVIYTTLSTDGKAPKDFAADFYDYNGFGIGETKDGLIFLIDMGSRKYQTVTTGNTIAVINDSRIDKMNGHLEDSLRDQRYGDTIETLFSDVTSYLKQGPAKGYRYNPETGQSEKVRYISATKIIIALVVASISGGLFYFRVTSTYKLKKSTYHYPYRNQSEVNLTDSQSVKTADFVTTRHIPKPPSNSGGGGGGSSTFTGSSGTSHGGGGGSF</sequence>
<keyword evidence="5" id="KW-1185">Reference proteome</keyword>
<evidence type="ECO:0000313" key="5">
    <source>
        <dbReference type="Proteomes" id="UP000288197"/>
    </source>
</evidence>
<dbReference type="Proteomes" id="UP000288197">
    <property type="component" value="Unassembled WGS sequence"/>
</dbReference>
<dbReference type="PANTHER" id="PTHR30373">
    <property type="entry name" value="UPF0603 PROTEIN YGCG"/>
    <property type="match status" value="1"/>
</dbReference>
<dbReference type="GeneID" id="63146042"/>
<dbReference type="InterPro" id="IPR007621">
    <property type="entry name" value="TPM_dom"/>
</dbReference>
<keyword evidence="2" id="KW-1133">Transmembrane helix</keyword>
<keyword evidence="2" id="KW-0472">Membrane</keyword>
<feature type="transmembrane region" description="Helical" evidence="2">
    <location>
        <begin position="31"/>
        <end position="50"/>
    </location>
</feature>
<evidence type="ECO:0000256" key="2">
    <source>
        <dbReference type="SAM" id="Phobius"/>
    </source>
</evidence>
<dbReference type="RefSeq" id="WP_114289234.1">
    <property type="nucleotide sequence ID" value="NZ_JAFLWL010000017.1"/>
</dbReference>
<keyword evidence="2" id="KW-0812">Transmembrane</keyword>
<evidence type="ECO:0000259" key="3">
    <source>
        <dbReference type="Pfam" id="PF04536"/>
    </source>
</evidence>
<protein>
    <recommendedName>
        <fullName evidence="3">TPM domain-containing protein</fullName>
    </recommendedName>
</protein>
<dbReference type="EMBL" id="NGJX01000004">
    <property type="protein sequence ID" value="RSU02668.1"/>
    <property type="molecule type" value="Genomic_DNA"/>
</dbReference>
<feature type="region of interest" description="Disordered" evidence="1">
    <location>
        <begin position="267"/>
        <end position="302"/>
    </location>
</feature>
<dbReference type="Pfam" id="PF04536">
    <property type="entry name" value="TPM_phosphatase"/>
    <property type="match status" value="1"/>
</dbReference>